<evidence type="ECO:0000256" key="3">
    <source>
        <dbReference type="ARBA" id="ARBA00022771"/>
    </source>
</evidence>
<dbReference type="GO" id="GO:0005829">
    <property type="term" value="C:cytosol"/>
    <property type="evidence" value="ECO:0007669"/>
    <property type="project" value="TreeGrafter"/>
</dbReference>
<feature type="region of interest" description="Disordered" evidence="7">
    <location>
        <begin position="112"/>
        <end position="170"/>
    </location>
</feature>
<keyword evidence="11" id="KW-1185">Reference proteome</keyword>
<feature type="compositionally biased region" description="Polar residues" evidence="7">
    <location>
        <begin position="1"/>
        <end position="30"/>
    </location>
</feature>
<feature type="compositionally biased region" description="Polar residues" evidence="7">
    <location>
        <begin position="45"/>
        <end position="57"/>
    </location>
</feature>
<comment type="caution">
    <text evidence="10">The sequence shown here is derived from an EMBL/GenBank/DDBJ whole genome shotgun (WGS) entry which is preliminary data.</text>
</comment>
<dbReference type="HOGENOM" id="CLU_434507_0_0_1"/>
<feature type="compositionally biased region" description="Basic and acidic residues" evidence="7">
    <location>
        <begin position="715"/>
        <end position="735"/>
    </location>
</feature>
<feature type="domain" description="RING-type" evidence="9">
    <location>
        <begin position="357"/>
        <end position="401"/>
    </location>
</feature>
<evidence type="ECO:0000259" key="8">
    <source>
        <dbReference type="PROSITE" id="PS50006"/>
    </source>
</evidence>
<dbReference type="InterPro" id="IPR008984">
    <property type="entry name" value="SMAD_FHA_dom_sf"/>
</dbReference>
<keyword evidence="3 6" id="KW-0863">Zinc-finger</keyword>
<feature type="compositionally biased region" description="Low complexity" evidence="7">
    <location>
        <begin position="112"/>
        <end position="152"/>
    </location>
</feature>
<dbReference type="InterPro" id="IPR001841">
    <property type="entry name" value="Znf_RING"/>
</dbReference>
<keyword evidence="2" id="KW-0479">Metal-binding</keyword>
<feature type="region of interest" description="Disordered" evidence="7">
    <location>
        <begin position="640"/>
        <end position="751"/>
    </location>
</feature>
<dbReference type="Pfam" id="PF00498">
    <property type="entry name" value="FHA"/>
    <property type="match status" value="1"/>
</dbReference>
<dbReference type="STRING" id="1109443.G4TU42"/>
<dbReference type="InterPro" id="IPR013083">
    <property type="entry name" value="Znf_RING/FYVE/PHD"/>
</dbReference>
<dbReference type="AlphaFoldDB" id="G4TU42"/>
<dbReference type="PANTHER" id="PTHR15067">
    <property type="entry name" value="E3 UBIQUITIN-PROTEIN LIGASE RNF8"/>
    <property type="match status" value="1"/>
</dbReference>
<feature type="region of interest" description="Disordered" evidence="7">
    <location>
        <begin position="1"/>
        <end position="94"/>
    </location>
</feature>
<evidence type="ECO:0000256" key="5">
    <source>
        <dbReference type="ARBA" id="ARBA00022833"/>
    </source>
</evidence>
<name>G4TU42_SERID</name>
<evidence type="ECO:0000313" key="10">
    <source>
        <dbReference type="EMBL" id="CCA74835.1"/>
    </source>
</evidence>
<dbReference type="GO" id="GO:0032153">
    <property type="term" value="C:cell division site"/>
    <property type="evidence" value="ECO:0007669"/>
    <property type="project" value="TreeGrafter"/>
</dbReference>
<feature type="compositionally biased region" description="Polar residues" evidence="7">
    <location>
        <begin position="659"/>
        <end position="685"/>
    </location>
</feature>
<proteinExistence type="predicted"/>
<dbReference type="GO" id="GO:0016567">
    <property type="term" value="P:protein ubiquitination"/>
    <property type="evidence" value="ECO:0007669"/>
    <property type="project" value="TreeGrafter"/>
</dbReference>
<dbReference type="InParanoid" id="G4TU42"/>
<feature type="compositionally biased region" description="Polar residues" evidence="7">
    <location>
        <begin position="640"/>
        <end position="650"/>
    </location>
</feature>
<feature type="compositionally biased region" description="Low complexity" evidence="7">
    <location>
        <begin position="514"/>
        <end position="527"/>
    </location>
</feature>
<evidence type="ECO:0000256" key="1">
    <source>
        <dbReference type="ARBA" id="ARBA00022679"/>
    </source>
</evidence>
<feature type="region of interest" description="Disordered" evidence="7">
    <location>
        <begin position="468"/>
        <end position="583"/>
    </location>
</feature>
<evidence type="ECO:0000313" key="11">
    <source>
        <dbReference type="Proteomes" id="UP000007148"/>
    </source>
</evidence>
<dbReference type="GO" id="GO:0008270">
    <property type="term" value="F:zinc ion binding"/>
    <property type="evidence" value="ECO:0007669"/>
    <property type="project" value="UniProtKB-KW"/>
</dbReference>
<dbReference type="EMBL" id="CAFZ01000361">
    <property type="protein sequence ID" value="CCA74835.1"/>
    <property type="molecule type" value="Genomic_DNA"/>
</dbReference>
<reference evidence="10 11" key="1">
    <citation type="journal article" date="2011" name="PLoS Pathog.">
        <title>Endophytic Life Strategies Decoded by Genome and Transcriptome Analyses of the Mutualistic Root Symbiont Piriformospora indica.</title>
        <authorList>
            <person name="Zuccaro A."/>
            <person name="Lahrmann U."/>
            <person name="Guldener U."/>
            <person name="Langen G."/>
            <person name="Pfiffi S."/>
            <person name="Biedenkopf D."/>
            <person name="Wong P."/>
            <person name="Samans B."/>
            <person name="Grimm C."/>
            <person name="Basiewicz M."/>
            <person name="Murat C."/>
            <person name="Martin F."/>
            <person name="Kogel K.H."/>
        </authorList>
    </citation>
    <scope>NUCLEOTIDE SEQUENCE [LARGE SCALE GENOMIC DNA]</scope>
    <source>
        <strain evidence="10 11">DSM 11827</strain>
    </source>
</reference>
<dbReference type="Gene3D" id="2.60.200.20">
    <property type="match status" value="1"/>
</dbReference>
<dbReference type="SMART" id="SM00184">
    <property type="entry name" value="RING"/>
    <property type="match status" value="1"/>
</dbReference>
<dbReference type="SMART" id="SM00240">
    <property type="entry name" value="FHA"/>
    <property type="match status" value="1"/>
</dbReference>
<evidence type="ECO:0000256" key="4">
    <source>
        <dbReference type="ARBA" id="ARBA00022786"/>
    </source>
</evidence>
<dbReference type="GO" id="GO:0006511">
    <property type="term" value="P:ubiquitin-dependent protein catabolic process"/>
    <property type="evidence" value="ECO:0007669"/>
    <property type="project" value="TreeGrafter"/>
</dbReference>
<feature type="domain" description="FHA" evidence="8">
    <location>
        <begin position="201"/>
        <end position="264"/>
    </location>
</feature>
<organism evidence="10 11">
    <name type="scientific">Serendipita indica (strain DSM 11827)</name>
    <name type="common">Root endophyte fungus</name>
    <name type="synonym">Piriformospora indica</name>
    <dbReference type="NCBI Taxonomy" id="1109443"/>
    <lineage>
        <taxon>Eukaryota</taxon>
        <taxon>Fungi</taxon>
        <taxon>Dikarya</taxon>
        <taxon>Basidiomycota</taxon>
        <taxon>Agaricomycotina</taxon>
        <taxon>Agaricomycetes</taxon>
        <taxon>Sebacinales</taxon>
        <taxon>Serendipitaceae</taxon>
        <taxon>Serendipita</taxon>
    </lineage>
</organism>
<dbReference type="PANTHER" id="PTHR15067:SF7">
    <property type="entry name" value="E3 UBIQUITIN-PROTEIN LIGASE DMA1-RELATED"/>
    <property type="match status" value="1"/>
</dbReference>
<dbReference type="GO" id="GO:0061630">
    <property type="term" value="F:ubiquitin protein ligase activity"/>
    <property type="evidence" value="ECO:0007669"/>
    <property type="project" value="TreeGrafter"/>
</dbReference>
<protein>
    <submittedName>
        <fullName evidence="10">Related to component of the spindle assembly checkpoint dma1</fullName>
    </submittedName>
</protein>
<dbReference type="PROSITE" id="PS50089">
    <property type="entry name" value="ZF_RING_2"/>
    <property type="match status" value="1"/>
</dbReference>
<sequence>MESDTTSHLRPSLLTSFLSRGSRPRSTAASPTGVDSPAATATPGGLQSASGPMTVTNARRRNGAAPGGQTAAASSPIGTSLPLNSTSMPGPTATSFSQMLRRRRSNNGNLAAAASNANNNSTHGASASAAPGHAHQQQQQQQQQQQANGNAPNLHAASSSTPNPASFGPAHRIRLVPHLDPQRALHFDPIVRECREGAPAIRIGRFTDRSGTLAASTNSLTGKIAFKSKVVSRGHAELWCEPGGKFYVKDTSSSSGTFLNHMRLSHAGVESRPFLLKDGDILQLGVDYQGGTEEIYRCVKIRIEIGREWQAGPNPFNTNALAQLKSLSNLPTSVSAPAGAGASSGQKKPKKSSVSDCCICLFPVTVCQALFIAPCSHSFHYKCIRGTLVDNHPGFSCPLCRSFHDLEADVEVDIEEEEEWEELPEPVAAAPAVEDTGAEADGEADVSAAVHNDHTDMEIVDVGLSGHVSGMRRSVDDDDDAPHGFRTAAEDTGRSVLLPQGLRPQVPPLPPAPSNTTPRRTPRRNMTQGSGSNHVADDIDRGFETDGGVIGFGAETDMDVDEPMRGHSTSPGGGPGHLRSASGRNRSTIYNLVHGASNSTSTSTHPTGSGTVNNHGYSGMSSAPNLLRPGSSMGHNVQYVNNGSGMNGTVTPPPPAHGPSTQPYPIRSPTTSHQPHALVHSSSNGGVPRATMSGSLPSGSGTHLFGDSGAGPAVPDKDRPQVHPSEDGMLEERPLDPNASGFLGFGSKRKR</sequence>
<evidence type="ECO:0000259" key="9">
    <source>
        <dbReference type="PROSITE" id="PS50089"/>
    </source>
</evidence>
<evidence type="ECO:0000256" key="6">
    <source>
        <dbReference type="PROSITE-ProRule" id="PRU00175"/>
    </source>
</evidence>
<dbReference type="GO" id="GO:0000151">
    <property type="term" value="C:ubiquitin ligase complex"/>
    <property type="evidence" value="ECO:0007669"/>
    <property type="project" value="TreeGrafter"/>
</dbReference>
<feature type="compositionally biased region" description="Basic and acidic residues" evidence="7">
    <location>
        <begin position="535"/>
        <end position="544"/>
    </location>
</feature>
<dbReference type="FunFam" id="2.60.200.20:FF:000044">
    <property type="entry name" value="Chromosome 8, whole genome shotgun sequence"/>
    <property type="match status" value="1"/>
</dbReference>
<dbReference type="Proteomes" id="UP000007148">
    <property type="component" value="Unassembled WGS sequence"/>
</dbReference>
<evidence type="ECO:0000256" key="7">
    <source>
        <dbReference type="SAM" id="MobiDB-lite"/>
    </source>
</evidence>
<feature type="compositionally biased region" description="Polar residues" evidence="7">
    <location>
        <begin position="71"/>
        <end position="94"/>
    </location>
</feature>
<dbReference type="InterPro" id="IPR000253">
    <property type="entry name" value="FHA_dom"/>
</dbReference>
<dbReference type="Pfam" id="PF17123">
    <property type="entry name" value="zf-RING_11"/>
    <property type="match status" value="1"/>
</dbReference>
<dbReference type="PROSITE" id="PS50006">
    <property type="entry name" value="FHA_DOMAIN"/>
    <property type="match status" value="1"/>
</dbReference>
<dbReference type="SUPFAM" id="SSF57850">
    <property type="entry name" value="RING/U-box"/>
    <property type="match status" value="1"/>
</dbReference>
<dbReference type="Gene3D" id="3.30.40.10">
    <property type="entry name" value="Zinc/RING finger domain, C3HC4 (zinc finger)"/>
    <property type="match status" value="1"/>
</dbReference>
<dbReference type="SUPFAM" id="SSF49879">
    <property type="entry name" value="SMAD/FHA domain"/>
    <property type="match status" value="1"/>
</dbReference>
<dbReference type="eggNOG" id="KOG3872">
    <property type="taxonomic scope" value="Eukaryota"/>
</dbReference>
<dbReference type="OrthoDB" id="687730at2759"/>
<gene>
    <name evidence="10" type="ORF">PIIN_08804</name>
</gene>
<evidence type="ECO:0000256" key="2">
    <source>
        <dbReference type="ARBA" id="ARBA00022723"/>
    </source>
</evidence>
<keyword evidence="4" id="KW-0833">Ubl conjugation pathway</keyword>
<feature type="compositionally biased region" description="Polar residues" evidence="7">
    <location>
        <begin position="692"/>
        <end position="701"/>
    </location>
</feature>
<keyword evidence="5" id="KW-0862">Zinc</keyword>
<keyword evidence="1" id="KW-0808">Transferase</keyword>
<accession>G4TU42</accession>